<organism evidence="11 12">
    <name type="scientific">Clavelina lepadiformis</name>
    <name type="common">Light-bulb sea squirt</name>
    <name type="synonym">Ascidia lepadiformis</name>
    <dbReference type="NCBI Taxonomy" id="159417"/>
    <lineage>
        <taxon>Eukaryota</taxon>
        <taxon>Metazoa</taxon>
        <taxon>Chordata</taxon>
        <taxon>Tunicata</taxon>
        <taxon>Ascidiacea</taxon>
        <taxon>Aplousobranchia</taxon>
        <taxon>Clavelinidae</taxon>
        <taxon>Clavelina</taxon>
    </lineage>
</organism>
<evidence type="ECO:0000313" key="11">
    <source>
        <dbReference type="EMBL" id="CAK8690986.1"/>
    </source>
</evidence>
<dbReference type="InterPro" id="IPR014854">
    <property type="entry name" value="Nse4_C"/>
</dbReference>
<dbReference type="InterPro" id="IPR027786">
    <property type="entry name" value="Nse4/EID"/>
</dbReference>
<name>A0ABP0GGT9_CLALP</name>
<evidence type="ECO:0000256" key="8">
    <source>
        <dbReference type="SAM" id="MobiDB-lite"/>
    </source>
</evidence>
<comment type="caution">
    <text evidence="11">The sequence shown here is derived from an EMBL/GenBank/DDBJ whole genome shotgun (WGS) entry which is preliminary data.</text>
</comment>
<evidence type="ECO:0000313" key="12">
    <source>
        <dbReference type="Proteomes" id="UP001642483"/>
    </source>
</evidence>
<dbReference type="EMBL" id="CAWYQH010000119">
    <property type="protein sequence ID" value="CAK8690986.1"/>
    <property type="molecule type" value="Genomic_DNA"/>
</dbReference>
<evidence type="ECO:0000256" key="3">
    <source>
        <dbReference type="ARBA" id="ARBA00022763"/>
    </source>
</evidence>
<keyword evidence="12" id="KW-1185">Reference proteome</keyword>
<reference evidence="11 12" key="1">
    <citation type="submission" date="2024-02" db="EMBL/GenBank/DDBJ databases">
        <authorList>
            <person name="Daric V."/>
            <person name="Darras S."/>
        </authorList>
    </citation>
    <scope>NUCLEOTIDE SEQUENCE [LARGE SCALE GENOMIC DNA]</scope>
</reference>
<keyword evidence="3 7" id="KW-0227">DNA damage</keyword>
<evidence type="ECO:0000256" key="7">
    <source>
        <dbReference type="RuleBase" id="RU365071"/>
    </source>
</evidence>
<dbReference type="Proteomes" id="UP001642483">
    <property type="component" value="Unassembled WGS sequence"/>
</dbReference>
<comment type="subunit">
    <text evidence="7">Component of the SMC5-SMC6 complex.</text>
</comment>
<dbReference type="PANTHER" id="PTHR16140">
    <property type="entry name" value="NON-STRUCTURAL MAINTENANCE OF CHROMOSOMES ELEMENT 4"/>
    <property type="match status" value="1"/>
</dbReference>
<dbReference type="Pfam" id="PF08743">
    <property type="entry name" value="Nse4_C"/>
    <property type="match status" value="1"/>
</dbReference>
<feature type="domain" description="Non-structural maintenance of chromosome element 4 C-terminal" evidence="9">
    <location>
        <begin position="232"/>
        <end position="317"/>
    </location>
</feature>
<dbReference type="InterPro" id="IPR029225">
    <property type="entry name" value="Nse4_Nse3-bd"/>
</dbReference>
<feature type="compositionally biased region" description="Acidic residues" evidence="8">
    <location>
        <begin position="1"/>
        <end position="21"/>
    </location>
</feature>
<protein>
    <recommendedName>
        <fullName evidence="7">Non-structural maintenance of chromosomes element 4</fullName>
    </recommendedName>
</protein>
<keyword evidence="4 7" id="KW-0233">DNA recombination</keyword>
<evidence type="ECO:0000256" key="1">
    <source>
        <dbReference type="ARBA" id="ARBA00004123"/>
    </source>
</evidence>
<accession>A0ABP0GGT9</accession>
<evidence type="ECO:0000259" key="9">
    <source>
        <dbReference type="Pfam" id="PF08743"/>
    </source>
</evidence>
<sequence>MSKDSEEDDDFGNSVLDEDTPQSEISQHLSKTERLNLRRSYRKLIEETQQNKEELIKPDNNGLMENIAKAQELFKKVKGPTEGALDSRFMSLAVSLGAQKTSLLQTDLVAFQPDEFIQKLVTFMEGNVTSDNPEDVFIPDRGWEMLGENTTQYFTSIVPALHPLAGVFEDVGQSRGPTPSKVRRFNEETNARTQLPQHLTNYRADQKEATPEEIERVLKIIRGFYASDPSPFDYFELVVNPQSFGHTIENIFHLAFLVKDGLVRVFLGENGIPVVEPVKDAEAQKSKKNLKEDDICNQVMVSLSMDEWEAIIDAYQLAGAEPSIPAGGARASRKKVK</sequence>
<keyword evidence="6 7" id="KW-0539">Nucleus</keyword>
<evidence type="ECO:0000256" key="6">
    <source>
        <dbReference type="ARBA" id="ARBA00023242"/>
    </source>
</evidence>
<proteinExistence type="inferred from homology"/>
<comment type="function">
    <text evidence="7">Component of the SMC5-SMC6 complex, that promotes sister chromatid alignment after DNA damage and facilitates double-stranded DNA breaks (DSBs) repair via homologous recombination between sister chromatids.</text>
</comment>
<dbReference type="PANTHER" id="PTHR16140:SF0">
    <property type="entry name" value="NON-STRUCTURAL MAINTENANCE OF CHROMOSOMES ELEMENT 4"/>
    <property type="match status" value="1"/>
</dbReference>
<evidence type="ECO:0000256" key="5">
    <source>
        <dbReference type="ARBA" id="ARBA00023204"/>
    </source>
</evidence>
<evidence type="ECO:0000256" key="4">
    <source>
        <dbReference type="ARBA" id="ARBA00023172"/>
    </source>
</evidence>
<evidence type="ECO:0000256" key="2">
    <source>
        <dbReference type="ARBA" id="ARBA00008997"/>
    </source>
</evidence>
<comment type="subcellular location">
    <subcellularLocation>
        <location evidence="1 7">Nucleus</location>
    </subcellularLocation>
</comment>
<evidence type="ECO:0000259" key="10">
    <source>
        <dbReference type="Pfam" id="PF15412"/>
    </source>
</evidence>
<feature type="domain" description="Nse4/EID protein Nse3/MAGE-binding" evidence="10">
    <location>
        <begin position="86"/>
        <end position="133"/>
    </location>
</feature>
<comment type="similarity">
    <text evidence="2 7">Belongs to the NSE4 family.</text>
</comment>
<dbReference type="Pfam" id="PF15412">
    <property type="entry name" value="Nse4-Nse3_bdg"/>
    <property type="match status" value="1"/>
</dbReference>
<keyword evidence="5 7" id="KW-0234">DNA repair</keyword>
<feature type="region of interest" description="Disordered" evidence="8">
    <location>
        <begin position="1"/>
        <end position="31"/>
    </location>
</feature>
<gene>
    <name evidence="11" type="ORF">CVLEPA_LOCUS23524</name>
</gene>